<dbReference type="InterPro" id="IPR050319">
    <property type="entry name" value="ABC_transp_ATP-bind"/>
</dbReference>
<evidence type="ECO:0000259" key="5">
    <source>
        <dbReference type="PROSITE" id="PS50893"/>
    </source>
</evidence>
<evidence type="ECO:0000256" key="3">
    <source>
        <dbReference type="ARBA" id="ARBA00022741"/>
    </source>
</evidence>
<protein>
    <submittedName>
        <fullName evidence="6">ABC transporter ATP-binding protein</fullName>
    </submittedName>
</protein>
<dbReference type="InterPro" id="IPR013563">
    <property type="entry name" value="Oligopep_ABC_C"/>
</dbReference>
<keyword evidence="2" id="KW-0813">Transport</keyword>
<comment type="similarity">
    <text evidence="1">Belongs to the ABC transporter superfamily.</text>
</comment>
<reference evidence="6" key="1">
    <citation type="submission" date="2022-06" db="EMBL/GenBank/DDBJ databases">
        <title>Genome public.</title>
        <authorList>
            <person name="Sun Q."/>
        </authorList>
    </citation>
    <scope>NUCLEOTIDE SEQUENCE</scope>
    <source>
        <strain evidence="6">CWNU-1</strain>
    </source>
</reference>
<organism evidence="6 7">
    <name type="scientific">Streptomyces albipurpureus</name>
    <dbReference type="NCBI Taxonomy" id="2897419"/>
    <lineage>
        <taxon>Bacteria</taxon>
        <taxon>Bacillati</taxon>
        <taxon>Actinomycetota</taxon>
        <taxon>Actinomycetes</taxon>
        <taxon>Kitasatosporales</taxon>
        <taxon>Streptomycetaceae</taxon>
        <taxon>Streptomyces</taxon>
    </lineage>
</organism>
<dbReference type="EMBL" id="JAMQAW010000083">
    <property type="protein sequence ID" value="MCM2393669.1"/>
    <property type="molecule type" value="Genomic_DNA"/>
</dbReference>
<keyword evidence="4 6" id="KW-0067">ATP-binding</keyword>
<evidence type="ECO:0000313" key="7">
    <source>
        <dbReference type="Proteomes" id="UP001431429"/>
    </source>
</evidence>
<gene>
    <name evidence="6" type="ORF">NBG84_36290</name>
</gene>
<dbReference type="SUPFAM" id="SSF52540">
    <property type="entry name" value="P-loop containing nucleoside triphosphate hydrolases"/>
    <property type="match status" value="2"/>
</dbReference>
<dbReference type="NCBIfam" id="NF008453">
    <property type="entry name" value="PRK11308.1"/>
    <property type="match status" value="2"/>
</dbReference>
<dbReference type="InterPro" id="IPR017871">
    <property type="entry name" value="ABC_transporter-like_CS"/>
</dbReference>
<sequence length="566" mass="60680">MTAAIDPATDRGALLRLEGLKVAYPGQRGRDATVAVDGLSVTVPAGRAVAIVGESGSGKSTTLHALLGLTPRTADVSFERLEFQDGTTGGLRRIDDPRALRGRSVGLVPQDPVRSLDPLMRIGAQFAELHRHFLGLTGREESRARTVAALESVGVDRPGLRLGQYPHELSGGQRQRILIALALVGEPRLLLADEPTSNLDTTVQRRVLDLFDEVRAARGLSVLLVTHDIAVAGERADHLVVMRAGRVVESGPTRDILDAPKDPYTRQLLTSLPSRLPARPVFRAASPPRVVLASHGLTKSFGGGKGQERIDAVRDVSLTLHRGQTVAVVGESGAGKSTLLRLLTGLDRPDAGTVLLDGEETRPGRRARTAFARRVQLVYQNPARSLNPSFPVGRAIAEPLEAHRVGGAKSRAERVRDLLEQVELPAELAARRPSQLSGGQLQRVAIARALALDPDVIVLDEPVSALDQAVQFALLKLLGDLQERLQVAYLLVSHDLGVVRAVADEVIVMHRGRVEEQAATRSVFEAPTSPHTRALLDAVPALQLPTPLVHLAPLAPFSTSDGKKQP</sequence>
<dbReference type="PANTHER" id="PTHR43776">
    <property type="entry name" value="TRANSPORT ATP-BINDING PROTEIN"/>
    <property type="match status" value="1"/>
</dbReference>
<keyword evidence="3" id="KW-0547">Nucleotide-binding</keyword>
<feature type="domain" description="ABC transporter" evidence="5">
    <location>
        <begin position="15"/>
        <end position="269"/>
    </location>
</feature>
<dbReference type="CDD" id="cd03257">
    <property type="entry name" value="ABC_NikE_OppD_transporters"/>
    <property type="match status" value="2"/>
</dbReference>
<proteinExistence type="inferred from homology"/>
<name>A0ABT0V0D2_9ACTN</name>
<dbReference type="Pfam" id="PF00005">
    <property type="entry name" value="ABC_tran"/>
    <property type="match status" value="2"/>
</dbReference>
<dbReference type="Gene3D" id="3.40.50.300">
    <property type="entry name" value="P-loop containing nucleotide triphosphate hydrolases"/>
    <property type="match status" value="2"/>
</dbReference>
<feature type="domain" description="ABC transporter" evidence="5">
    <location>
        <begin position="292"/>
        <end position="536"/>
    </location>
</feature>
<evidence type="ECO:0000313" key="6">
    <source>
        <dbReference type="EMBL" id="MCM2393669.1"/>
    </source>
</evidence>
<dbReference type="InterPro" id="IPR003439">
    <property type="entry name" value="ABC_transporter-like_ATP-bd"/>
</dbReference>
<comment type="caution">
    <text evidence="6">The sequence shown here is derived from an EMBL/GenBank/DDBJ whole genome shotgun (WGS) entry which is preliminary data.</text>
</comment>
<dbReference type="RefSeq" id="WP_250923963.1">
    <property type="nucleotide sequence ID" value="NZ_JAMQAW010000083.1"/>
</dbReference>
<dbReference type="GO" id="GO:0005524">
    <property type="term" value="F:ATP binding"/>
    <property type="evidence" value="ECO:0007669"/>
    <property type="project" value="UniProtKB-KW"/>
</dbReference>
<keyword evidence="7" id="KW-1185">Reference proteome</keyword>
<evidence type="ECO:0000256" key="1">
    <source>
        <dbReference type="ARBA" id="ARBA00005417"/>
    </source>
</evidence>
<dbReference type="PANTHER" id="PTHR43776:SF7">
    <property type="entry name" value="D,D-DIPEPTIDE TRANSPORT ATP-BINDING PROTEIN DDPF-RELATED"/>
    <property type="match status" value="1"/>
</dbReference>
<dbReference type="PROSITE" id="PS50893">
    <property type="entry name" value="ABC_TRANSPORTER_2"/>
    <property type="match status" value="2"/>
</dbReference>
<evidence type="ECO:0000256" key="2">
    <source>
        <dbReference type="ARBA" id="ARBA00022448"/>
    </source>
</evidence>
<evidence type="ECO:0000256" key="4">
    <source>
        <dbReference type="ARBA" id="ARBA00022840"/>
    </source>
</evidence>
<dbReference type="Proteomes" id="UP001431429">
    <property type="component" value="Unassembled WGS sequence"/>
</dbReference>
<dbReference type="InterPro" id="IPR027417">
    <property type="entry name" value="P-loop_NTPase"/>
</dbReference>
<dbReference type="SMART" id="SM00382">
    <property type="entry name" value="AAA"/>
    <property type="match status" value="2"/>
</dbReference>
<dbReference type="PROSITE" id="PS00211">
    <property type="entry name" value="ABC_TRANSPORTER_1"/>
    <property type="match status" value="2"/>
</dbReference>
<dbReference type="InterPro" id="IPR003593">
    <property type="entry name" value="AAA+_ATPase"/>
</dbReference>
<dbReference type="NCBIfam" id="NF007739">
    <property type="entry name" value="PRK10419.1"/>
    <property type="match status" value="2"/>
</dbReference>
<dbReference type="Pfam" id="PF08352">
    <property type="entry name" value="oligo_HPY"/>
    <property type="match status" value="2"/>
</dbReference>
<accession>A0ABT0V0D2</accession>